<evidence type="ECO:0000313" key="2">
    <source>
        <dbReference type="WBParaSite" id="PDA_v2.g15130.t1"/>
    </source>
</evidence>
<protein>
    <submittedName>
        <fullName evidence="2">Uncharacterized protein</fullName>
    </submittedName>
</protein>
<dbReference type="AlphaFoldDB" id="A0A914PAM4"/>
<name>A0A914PAM4_9BILA</name>
<evidence type="ECO:0000313" key="1">
    <source>
        <dbReference type="Proteomes" id="UP000887578"/>
    </source>
</evidence>
<organism evidence="1 2">
    <name type="scientific">Panagrolaimus davidi</name>
    <dbReference type="NCBI Taxonomy" id="227884"/>
    <lineage>
        <taxon>Eukaryota</taxon>
        <taxon>Metazoa</taxon>
        <taxon>Ecdysozoa</taxon>
        <taxon>Nematoda</taxon>
        <taxon>Chromadorea</taxon>
        <taxon>Rhabditida</taxon>
        <taxon>Tylenchina</taxon>
        <taxon>Panagrolaimomorpha</taxon>
        <taxon>Panagrolaimoidea</taxon>
        <taxon>Panagrolaimidae</taxon>
        <taxon>Panagrolaimus</taxon>
    </lineage>
</organism>
<sequence>MLRVQVHLLLQNKMDITEQVAALAIPNRRKTPVFVHGSSKRQYFAFPKFMMDYILKNPKSWKLWKKLIQSCKWFFDKNPIVIIPCLHSDNFNKINGFSTCSTQQCNDIRDRPINLINAPFKLWITELLEIVDRDAAVKHLIPRIYRCDAKNMYLLNQLLTADEFAFLTPKVLDLVFATWVLDKTEKVVSFEKILESLPQIQAISHLFFADGRDVTLDTVKKIAEMEHVKKFSRMTLQNIPPNFDFVAFSKFMLENKHIWFVLAFYDETITEEYMVEVKAFAEKLKTEDYGNHRRPVIYLNNIDLVHDNNW</sequence>
<dbReference type="Proteomes" id="UP000887578">
    <property type="component" value="Unplaced"/>
</dbReference>
<dbReference type="WBParaSite" id="PDA_v2.g15130.t1">
    <property type="protein sequence ID" value="PDA_v2.g15130.t1"/>
    <property type="gene ID" value="PDA_v2.g15130"/>
</dbReference>
<proteinExistence type="predicted"/>
<reference evidence="2" key="1">
    <citation type="submission" date="2022-11" db="UniProtKB">
        <authorList>
            <consortium name="WormBaseParasite"/>
        </authorList>
    </citation>
    <scope>IDENTIFICATION</scope>
</reference>
<accession>A0A914PAM4</accession>
<keyword evidence="1" id="KW-1185">Reference proteome</keyword>